<name>A0A0F0CRA9_9BACT</name>
<dbReference type="EMBL" id="JYNY01000071">
    <property type="protein sequence ID" value="KJJ85802.1"/>
    <property type="molecule type" value="Genomic_DNA"/>
</dbReference>
<keyword evidence="2" id="KW-1185">Reference proteome</keyword>
<evidence type="ECO:0000313" key="1">
    <source>
        <dbReference type="EMBL" id="KJJ85802.1"/>
    </source>
</evidence>
<sequence>MRRVAHIQQKQEYLLTGVGAWPLQAQIFLAVIQRMATLFPSGQRKVDTVGDY</sequence>
<reference evidence="1 2" key="1">
    <citation type="submission" date="2015-02" db="EMBL/GenBank/DDBJ databases">
        <title>Single-cell genomics of uncultivated deep-branching MTB reveals a conserved set of magnetosome genes.</title>
        <authorList>
            <person name="Kolinko S."/>
            <person name="Richter M."/>
            <person name="Glockner F.O."/>
            <person name="Brachmann A."/>
            <person name="Schuler D."/>
        </authorList>
    </citation>
    <scope>NUCLEOTIDE SEQUENCE [LARGE SCALE GENOMIC DNA]</scope>
    <source>
        <strain evidence="1">SKK-01</strain>
    </source>
</reference>
<proteinExistence type="predicted"/>
<accession>A0A0F0CRA9</accession>
<dbReference type="AlphaFoldDB" id="A0A0F0CRA9"/>
<comment type="caution">
    <text evidence="1">The sequence shown here is derived from an EMBL/GenBank/DDBJ whole genome shotgun (WGS) entry which is preliminary data.</text>
</comment>
<gene>
    <name evidence="1" type="ORF">OMAG_000334</name>
</gene>
<organism evidence="1 2">
    <name type="scientific">Candidatus Omnitrophus magneticus</name>
    <dbReference type="NCBI Taxonomy" id="1609969"/>
    <lineage>
        <taxon>Bacteria</taxon>
        <taxon>Pseudomonadati</taxon>
        <taxon>Candidatus Omnitrophota</taxon>
        <taxon>Candidatus Omnitrophus</taxon>
    </lineage>
</organism>
<dbReference type="Proteomes" id="UP000033428">
    <property type="component" value="Unassembled WGS sequence"/>
</dbReference>
<evidence type="ECO:0000313" key="2">
    <source>
        <dbReference type="Proteomes" id="UP000033428"/>
    </source>
</evidence>
<protein>
    <submittedName>
        <fullName evidence="1">Uncharacterized protein</fullName>
    </submittedName>
</protein>